<keyword evidence="1" id="KW-0175">Coiled coil</keyword>
<evidence type="ECO:0000256" key="2">
    <source>
        <dbReference type="SAM" id="MobiDB-lite"/>
    </source>
</evidence>
<protein>
    <submittedName>
        <fullName evidence="3">Uncharacterized protein</fullName>
    </submittedName>
</protein>
<dbReference type="EMBL" id="CH476753">
    <property type="protein sequence ID" value="EIE92065.1"/>
    <property type="molecule type" value="Genomic_DNA"/>
</dbReference>
<reference evidence="3 4" key="1">
    <citation type="journal article" date="2009" name="PLoS Genet.">
        <title>Genomic analysis of the basal lineage fungus Rhizopus oryzae reveals a whole-genome duplication.</title>
        <authorList>
            <person name="Ma L.-J."/>
            <person name="Ibrahim A.S."/>
            <person name="Skory C."/>
            <person name="Grabherr M.G."/>
            <person name="Burger G."/>
            <person name="Butler M."/>
            <person name="Elias M."/>
            <person name="Idnurm A."/>
            <person name="Lang B.F."/>
            <person name="Sone T."/>
            <person name="Abe A."/>
            <person name="Calvo S.E."/>
            <person name="Corrochano L.M."/>
            <person name="Engels R."/>
            <person name="Fu J."/>
            <person name="Hansberg W."/>
            <person name="Kim J.-M."/>
            <person name="Kodira C.D."/>
            <person name="Koehrsen M.J."/>
            <person name="Liu B."/>
            <person name="Miranda-Saavedra D."/>
            <person name="O'Leary S."/>
            <person name="Ortiz-Castellanos L."/>
            <person name="Poulter R."/>
            <person name="Rodriguez-Romero J."/>
            <person name="Ruiz-Herrera J."/>
            <person name="Shen Y.-Q."/>
            <person name="Zeng Q."/>
            <person name="Galagan J."/>
            <person name="Birren B.W."/>
            <person name="Cuomo C.A."/>
            <person name="Wickes B.L."/>
        </authorList>
    </citation>
    <scope>NUCLEOTIDE SEQUENCE [LARGE SCALE GENOMIC DNA]</scope>
    <source>
        <strain evidence="4">RA 99-880 / ATCC MYA-4621 / FGSC 9543 / NRRL 43880</strain>
    </source>
</reference>
<feature type="region of interest" description="Disordered" evidence="2">
    <location>
        <begin position="239"/>
        <end position="258"/>
    </location>
</feature>
<accession>I1CUD5</accession>
<keyword evidence="4" id="KW-1185">Reference proteome</keyword>
<dbReference type="GeneID" id="93623741"/>
<feature type="compositionally biased region" description="Acidic residues" evidence="2">
    <location>
        <begin position="249"/>
        <end position="258"/>
    </location>
</feature>
<evidence type="ECO:0000313" key="3">
    <source>
        <dbReference type="EMBL" id="EIE92065.1"/>
    </source>
</evidence>
<feature type="coiled-coil region" evidence="1">
    <location>
        <begin position="2"/>
        <end position="29"/>
    </location>
</feature>
<dbReference type="OMA" id="NTHRVNN"/>
<dbReference type="RefSeq" id="XP_067527461.1">
    <property type="nucleotide sequence ID" value="XM_067671360.1"/>
</dbReference>
<evidence type="ECO:0000313" key="4">
    <source>
        <dbReference type="Proteomes" id="UP000009138"/>
    </source>
</evidence>
<dbReference type="Proteomes" id="UP000009138">
    <property type="component" value="Unassembled WGS sequence"/>
</dbReference>
<dbReference type="InParanoid" id="I1CUD5"/>
<gene>
    <name evidence="3" type="ORF">RO3G_16776</name>
</gene>
<dbReference type="eggNOG" id="ENOG502SRHM">
    <property type="taxonomic scope" value="Eukaryota"/>
</dbReference>
<sequence>MIQCLTQELAAARSEIEQLRTTTIQLQNQFNHERLSSNQPTPSVITNTQSSFDIPEPTPTVSPWRNPDQVRRLKESLMQQRQQRRQQRQEAAARILQPPSENQGFKYIYLPTKARVPIGQLRSRLRKLDINNNRILGIHYPDRNVVALLVHIDYADELRSHLQRFKVTLKDDFNPCDPKILRDPQYADASDEERSNLAFMHHCNRMERALKFIRTPVKFAVARYFYAQGWISKQTLQENLPSSRRNNEPESDPLCFEDENMSTTDEYKNQDLPSDEVCMNDALSL</sequence>
<name>I1CUD5_RHIO9</name>
<evidence type="ECO:0000256" key="1">
    <source>
        <dbReference type="SAM" id="Coils"/>
    </source>
</evidence>
<proteinExistence type="predicted"/>
<dbReference type="AlphaFoldDB" id="I1CUD5"/>
<organism evidence="3 4">
    <name type="scientific">Rhizopus delemar (strain RA 99-880 / ATCC MYA-4621 / FGSC 9543 / NRRL 43880)</name>
    <name type="common">Mucormycosis agent</name>
    <name type="synonym">Rhizopus arrhizus var. delemar</name>
    <dbReference type="NCBI Taxonomy" id="246409"/>
    <lineage>
        <taxon>Eukaryota</taxon>
        <taxon>Fungi</taxon>
        <taxon>Fungi incertae sedis</taxon>
        <taxon>Mucoromycota</taxon>
        <taxon>Mucoromycotina</taxon>
        <taxon>Mucoromycetes</taxon>
        <taxon>Mucorales</taxon>
        <taxon>Mucorineae</taxon>
        <taxon>Rhizopodaceae</taxon>
        <taxon>Rhizopus</taxon>
    </lineage>
</organism>
<dbReference type="VEuPathDB" id="FungiDB:RO3G_16776"/>